<evidence type="ECO:0000256" key="5">
    <source>
        <dbReference type="SAM" id="Coils"/>
    </source>
</evidence>
<keyword evidence="1" id="KW-0722">Serine protease inhibitor</keyword>
<keyword evidence="3" id="KW-0325">Glycoprotein</keyword>
<keyword evidence="6" id="KW-0732">Signal</keyword>
<dbReference type="PANTHER" id="PTHR11339:SF373">
    <property type="entry name" value="VWFD DOMAIN-CONTAINING PROTEIN"/>
    <property type="match status" value="1"/>
</dbReference>
<evidence type="ECO:0000259" key="8">
    <source>
        <dbReference type="PROSITE" id="PS51233"/>
    </source>
</evidence>
<comment type="caution">
    <text evidence="4">Lacks conserved residue(s) required for the propagation of feature annotation.</text>
</comment>
<protein>
    <submittedName>
        <fullName evidence="10">EGF-like domain-containing protein</fullName>
    </submittedName>
</protein>
<dbReference type="InterPro" id="IPR036056">
    <property type="entry name" value="Fibrinogen-like_C"/>
</dbReference>
<evidence type="ECO:0000313" key="10">
    <source>
        <dbReference type="WBParaSite" id="Pan_g18626.t1"/>
    </source>
</evidence>
<dbReference type="WBParaSite" id="Pan_g18626.t1">
    <property type="protein sequence ID" value="Pan_g18626.t1"/>
    <property type="gene ID" value="Pan_g18626"/>
</dbReference>
<name>A0A7E4ZUP8_PANRE</name>
<dbReference type="GO" id="GO:0004867">
    <property type="term" value="F:serine-type endopeptidase inhibitor activity"/>
    <property type="evidence" value="ECO:0007669"/>
    <property type="project" value="UniProtKB-KW"/>
</dbReference>
<dbReference type="InterPro" id="IPR050780">
    <property type="entry name" value="Mucin_vWF_Thrombospondin_sf"/>
</dbReference>
<feature type="domain" description="VWFD" evidence="8">
    <location>
        <begin position="136"/>
        <end position="329"/>
    </location>
</feature>
<dbReference type="SUPFAM" id="SSF56496">
    <property type="entry name" value="Fibrinogen C-terminal domain-like"/>
    <property type="match status" value="1"/>
</dbReference>
<proteinExistence type="predicted"/>
<dbReference type="Proteomes" id="UP000492821">
    <property type="component" value="Unassembled WGS sequence"/>
</dbReference>
<dbReference type="InterPro" id="IPR036084">
    <property type="entry name" value="Ser_inhib-like_sf"/>
</dbReference>
<dbReference type="Gene3D" id="3.90.215.10">
    <property type="entry name" value="Gamma Fibrinogen, chain A, domain 1"/>
    <property type="match status" value="1"/>
</dbReference>
<dbReference type="InterPro" id="IPR000742">
    <property type="entry name" value="EGF"/>
</dbReference>
<dbReference type="PROSITE" id="PS01186">
    <property type="entry name" value="EGF_2"/>
    <property type="match status" value="1"/>
</dbReference>
<feature type="signal peptide" evidence="6">
    <location>
        <begin position="1"/>
        <end position="19"/>
    </location>
</feature>
<dbReference type="Pfam" id="PF01826">
    <property type="entry name" value="TIL"/>
    <property type="match status" value="1"/>
</dbReference>
<evidence type="ECO:0000313" key="9">
    <source>
        <dbReference type="Proteomes" id="UP000492821"/>
    </source>
</evidence>
<keyword evidence="9" id="KW-1185">Reference proteome</keyword>
<evidence type="ECO:0000256" key="6">
    <source>
        <dbReference type="SAM" id="SignalP"/>
    </source>
</evidence>
<dbReference type="PROSITE" id="PS00022">
    <property type="entry name" value="EGF_1"/>
    <property type="match status" value="1"/>
</dbReference>
<sequence>MVFLILLCWLLAVIATVKSDDEFCNASDPLCRKVQLLSDKLNTANQENRRLQTMLNTLVCKDIKCENGGSCYASNDAHATCVCPHDYAGDRCENQITCSQDCGLNAECLVVDHTPVCRCHRGFAKGADNTCIQKTYTAYIQGDPHYTTFDGLSYTYHGRCWAHLFKRCNNSNDESFQIRGLNAVYIEGQRWSNLKTLLVIIRGKQFQFQDQTLIVDGRVRSLPYCCGNVTVNGDNRNILLSDTETGATVRFQPYLTTIIVPHTDFFVGKNNFCGLLGSIDGDCKDDFQFSNGTLTPAPNSCDDSDDSEQRDMLAVGVSDSYIFDHESCETGEDIGYRGCNDPANDTACHLIEQAITGKGPFAACQKLPSLHATLSNCRKDTCFGVSNCVTMTSFVSTCLEAFPWVKLSEWRSIAECPYQCGSHSSYSLQTPVCQETCARNATKKDCDNGFIEGCICDPGYLYDQTSADNSCIAKEECGCLSKDGNYYPHGFGNPNMKALWLGLDNIHILTSTINTTLQVVTQSCPQGDSIGKFTFMQYPSFSVLDASQQYAVVLPVDPYVHLPGDGWINWNTPIGPKFQAFDNSDPDKKQCIDFYEQAGWWYGNDCSYVNLNGKRPDCDKIDVHQHAGYVTWNGYNIKDAYMYVRPAKFSDYDK</sequence>
<evidence type="ECO:0000256" key="1">
    <source>
        <dbReference type="ARBA" id="ARBA00022900"/>
    </source>
</evidence>
<dbReference type="InterPro" id="IPR002919">
    <property type="entry name" value="TIL_dom"/>
</dbReference>
<reference evidence="10" key="2">
    <citation type="submission" date="2020-10" db="UniProtKB">
        <authorList>
            <consortium name="WormBaseParasite"/>
        </authorList>
    </citation>
    <scope>IDENTIFICATION</scope>
</reference>
<dbReference type="AlphaFoldDB" id="A0A7E4ZUP8"/>
<keyword evidence="5" id="KW-0175">Coiled coil</keyword>
<feature type="disulfide bond" evidence="4">
    <location>
        <begin position="83"/>
        <end position="92"/>
    </location>
</feature>
<dbReference type="Gene3D" id="2.10.25.10">
    <property type="entry name" value="Laminin"/>
    <property type="match status" value="2"/>
</dbReference>
<accession>A0A7E4ZUP8</accession>
<evidence type="ECO:0000256" key="2">
    <source>
        <dbReference type="ARBA" id="ARBA00023157"/>
    </source>
</evidence>
<dbReference type="SMART" id="SM00186">
    <property type="entry name" value="FBG"/>
    <property type="match status" value="1"/>
</dbReference>
<dbReference type="SMART" id="SM00181">
    <property type="entry name" value="EGF"/>
    <property type="match status" value="2"/>
</dbReference>
<dbReference type="InterPro" id="IPR014716">
    <property type="entry name" value="Fibrinogen_a/b/g_C_1"/>
</dbReference>
<dbReference type="GO" id="GO:0031012">
    <property type="term" value="C:extracellular matrix"/>
    <property type="evidence" value="ECO:0007669"/>
    <property type="project" value="TreeGrafter"/>
</dbReference>
<dbReference type="CDD" id="cd19941">
    <property type="entry name" value="TIL"/>
    <property type="match status" value="1"/>
</dbReference>
<dbReference type="PANTHER" id="PTHR11339">
    <property type="entry name" value="EXTRACELLULAR MATRIX GLYCOPROTEIN RELATED"/>
    <property type="match status" value="1"/>
</dbReference>
<dbReference type="Pfam" id="PF00094">
    <property type="entry name" value="VWD"/>
    <property type="match status" value="1"/>
</dbReference>
<dbReference type="InterPro" id="IPR001846">
    <property type="entry name" value="VWF_type-D"/>
</dbReference>
<feature type="domain" description="EGF-like" evidence="7">
    <location>
        <begin position="56"/>
        <end position="93"/>
    </location>
</feature>
<feature type="chain" id="PRO_5028856351" evidence="6">
    <location>
        <begin position="20"/>
        <end position="654"/>
    </location>
</feature>
<dbReference type="GO" id="GO:0005615">
    <property type="term" value="C:extracellular space"/>
    <property type="evidence" value="ECO:0007669"/>
    <property type="project" value="TreeGrafter"/>
</dbReference>
<dbReference type="PROSITE" id="PS51233">
    <property type="entry name" value="VWFD"/>
    <property type="match status" value="1"/>
</dbReference>
<evidence type="ECO:0000259" key="7">
    <source>
        <dbReference type="PROSITE" id="PS50026"/>
    </source>
</evidence>
<evidence type="ECO:0000256" key="4">
    <source>
        <dbReference type="PROSITE-ProRule" id="PRU00076"/>
    </source>
</evidence>
<dbReference type="InterPro" id="IPR002181">
    <property type="entry name" value="Fibrinogen_a/b/g_C_dom"/>
</dbReference>
<keyword evidence="4" id="KW-0245">EGF-like domain</keyword>
<keyword evidence="1" id="KW-0646">Protease inhibitor</keyword>
<dbReference type="SMART" id="SM00216">
    <property type="entry name" value="VWD"/>
    <property type="match status" value="1"/>
</dbReference>
<feature type="coiled-coil region" evidence="5">
    <location>
        <begin position="34"/>
        <end position="61"/>
    </location>
</feature>
<dbReference type="SUPFAM" id="SSF57567">
    <property type="entry name" value="Serine protease inhibitors"/>
    <property type="match status" value="1"/>
</dbReference>
<organism evidence="9 10">
    <name type="scientific">Panagrellus redivivus</name>
    <name type="common">Microworm</name>
    <dbReference type="NCBI Taxonomy" id="6233"/>
    <lineage>
        <taxon>Eukaryota</taxon>
        <taxon>Metazoa</taxon>
        <taxon>Ecdysozoa</taxon>
        <taxon>Nematoda</taxon>
        <taxon>Chromadorea</taxon>
        <taxon>Rhabditida</taxon>
        <taxon>Tylenchina</taxon>
        <taxon>Panagrolaimomorpha</taxon>
        <taxon>Panagrolaimoidea</taxon>
        <taxon>Panagrolaimidae</taxon>
        <taxon>Panagrellus</taxon>
    </lineage>
</organism>
<evidence type="ECO:0000256" key="3">
    <source>
        <dbReference type="ARBA" id="ARBA00023180"/>
    </source>
</evidence>
<keyword evidence="2 4" id="KW-1015">Disulfide bond</keyword>
<reference evidence="9" key="1">
    <citation type="journal article" date="2013" name="Genetics">
        <title>The draft genome and transcriptome of Panagrellus redivivus are shaped by the harsh demands of a free-living lifestyle.</title>
        <authorList>
            <person name="Srinivasan J."/>
            <person name="Dillman A.R."/>
            <person name="Macchietto M.G."/>
            <person name="Heikkinen L."/>
            <person name="Lakso M."/>
            <person name="Fracchia K.M."/>
            <person name="Antoshechkin I."/>
            <person name="Mortazavi A."/>
            <person name="Wong G."/>
            <person name="Sternberg P.W."/>
        </authorList>
    </citation>
    <scope>NUCLEOTIDE SEQUENCE [LARGE SCALE GENOMIC DNA]</scope>
    <source>
        <strain evidence="9">MT8872</strain>
    </source>
</reference>
<dbReference type="PROSITE" id="PS50026">
    <property type="entry name" value="EGF_3"/>
    <property type="match status" value="1"/>
</dbReference>
<dbReference type="SUPFAM" id="SSF57196">
    <property type="entry name" value="EGF/Laminin"/>
    <property type="match status" value="1"/>
</dbReference>
<dbReference type="Pfam" id="PF00147">
    <property type="entry name" value="Fibrinogen_C"/>
    <property type="match status" value="1"/>
</dbReference>